<dbReference type="InterPro" id="IPR011990">
    <property type="entry name" value="TPR-like_helical_dom_sf"/>
</dbReference>
<evidence type="ECO:0000313" key="3">
    <source>
        <dbReference type="Proteomes" id="UP001500432"/>
    </source>
</evidence>
<accession>A0ABP5N983</accession>
<dbReference type="PANTHER" id="PTHR47691">
    <property type="entry name" value="REGULATOR-RELATED"/>
    <property type="match status" value="1"/>
</dbReference>
<dbReference type="InterPro" id="IPR001387">
    <property type="entry name" value="Cro/C1-type_HTH"/>
</dbReference>
<dbReference type="CDD" id="cd00093">
    <property type="entry name" value="HTH_XRE"/>
    <property type="match status" value="1"/>
</dbReference>
<comment type="caution">
    <text evidence="2">The sequence shown here is derived from an EMBL/GenBank/DDBJ whole genome shotgun (WGS) entry which is preliminary data.</text>
</comment>
<dbReference type="InterPro" id="IPR027417">
    <property type="entry name" value="P-loop_NTPase"/>
</dbReference>
<dbReference type="EMBL" id="BAAAQW010000001">
    <property type="protein sequence ID" value="GAA2196216.1"/>
    <property type="molecule type" value="Genomic_DNA"/>
</dbReference>
<feature type="domain" description="HTH cro/C1-type" evidence="1">
    <location>
        <begin position="31"/>
        <end position="86"/>
    </location>
</feature>
<proteinExistence type="predicted"/>
<organism evidence="2 3">
    <name type="scientific">Sinomonas flava</name>
    <dbReference type="NCBI Taxonomy" id="496857"/>
    <lineage>
        <taxon>Bacteria</taxon>
        <taxon>Bacillati</taxon>
        <taxon>Actinomycetota</taxon>
        <taxon>Actinomycetes</taxon>
        <taxon>Micrococcales</taxon>
        <taxon>Micrococcaceae</taxon>
        <taxon>Sinomonas</taxon>
    </lineage>
</organism>
<dbReference type="SMART" id="SM00530">
    <property type="entry name" value="HTH_XRE"/>
    <property type="match status" value="1"/>
</dbReference>
<dbReference type="Gene3D" id="1.25.40.10">
    <property type="entry name" value="Tetratricopeptide repeat domain"/>
    <property type="match status" value="1"/>
</dbReference>
<dbReference type="Pfam" id="PF13560">
    <property type="entry name" value="HTH_31"/>
    <property type="match status" value="1"/>
</dbReference>
<dbReference type="Gene3D" id="1.10.260.40">
    <property type="entry name" value="lambda repressor-like DNA-binding domains"/>
    <property type="match status" value="1"/>
</dbReference>
<dbReference type="PANTHER" id="PTHR47691:SF3">
    <property type="entry name" value="HTH-TYPE TRANSCRIPTIONAL REGULATOR RV0890C-RELATED"/>
    <property type="match status" value="1"/>
</dbReference>
<dbReference type="PROSITE" id="PS50943">
    <property type="entry name" value="HTH_CROC1"/>
    <property type="match status" value="1"/>
</dbReference>
<evidence type="ECO:0000313" key="2">
    <source>
        <dbReference type="EMBL" id="GAA2196216.1"/>
    </source>
</evidence>
<protein>
    <submittedName>
        <fullName evidence="2">BTAD domain-containing putative transcriptional regulator</fullName>
    </submittedName>
</protein>
<dbReference type="Gene3D" id="3.40.50.300">
    <property type="entry name" value="P-loop containing nucleotide triphosphate hydrolases"/>
    <property type="match status" value="1"/>
</dbReference>
<dbReference type="SUPFAM" id="SSF52540">
    <property type="entry name" value="P-loop containing nucleoside triphosphate hydrolases"/>
    <property type="match status" value="1"/>
</dbReference>
<reference evidence="3" key="1">
    <citation type="journal article" date="2019" name="Int. J. Syst. Evol. Microbiol.">
        <title>The Global Catalogue of Microorganisms (GCM) 10K type strain sequencing project: providing services to taxonomists for standard genome sequencing and annotation.</title>
        <authorList>
            <consortium name="The Broad Institute Genomics Platform"/>
            <consortium name="The Broad Institute Genome Sequencing Center for Infectious Disease"/>
            <person name="Wu L."/>
            <person name="Ma J."/>
        </authorList>
    </citation>
    <scope>NUCLEOTIDE SEQUENCE [LARGE SCALE GENOMIC DNA]</scope>
    <source>
        <strain evidence="3">JCM 16034</strain>
    </source>
</reference>
<dbReference type="InterPro" id="IPR010982">
    <property type="entry name" value="Lambda_DNA-bd_dom_sf"/>
</dbReference>
<keyword evidence="3" id="KW-1185">Reference proteome</keyword>
<dbReference type="Proteomes" id="UP001500432">
    <property type="component" value="Unassembled WGS sequence"/>
</dbReference>
<dbReference type="SUPFAM" id="SSF47413">
    <property type="entry name" value="lambda repressor-like DNA-binding domains"/>
    <property type="match status" value="1"/>
</dbReference>
<dbReference type="SUPFAM" id="SSF48452">
    <property type="entry name" value="TPR-like"/>
    <property type="match status" value="1"/>
</dbReference>
<gene>
    <name evidence="2" type="ORF">GCM10009849_00470</name>
</gene>
<sequence length="772" mass="80282">MASLSAAQAGAYPCGVEGSARVADGGVGAALRRLRTAAGLTQEGLAQRAGLSVRAVSDTERGLRTRLYPGTTARLAEALGLTGPDRERFAAVAHGVPASQGSVSTLVPLPRPASALVGRESDLAGLVGLLTGPDARLVTLTGPGGVGKTRLALAAAAACAASFPEGAAFVQLAGCRDTQAAGLAVATAVGANPAHGTVADLVCEAIGTRRMLVVCDTFEGVLEAAAILSEALRRCPGVVFLATSRSPLRLVAERLVRVGPLDAAAAAQLFRARAATVRPGVDLSAAEPLIADICECVQRIPLALELAAARVAHLQLADLRDRLSAQLGVLTGGPVDDDERHRTLEATVAWSSGLLDDAGREALAHLSVFDGWTLAGAAAALGRDPLPAVSALVDQSLAFVPDPAAAHGRYRMLDAVREFGSARLAAAGALGEARDRHADWFLAGAEASAGAMRHAGQREAHREAAADLGNLRLAFRHFEDSRRGTDALRLATALWMFWLWQGGFSEGRAWFRAALAATQGAAVRDADPSLAARARWGAGWLAYHQGDWAEARVHAAELARLAEGSEDTVEQRSALTLRGMLALADRRLPDAAHLLAEALAAARRLVPADPWILAVSTLNDGAGLTHTGWLDAAARRFAEARDLFAGLGDETYRARALRHLAAVRLLTGELASAERLLEESLAAETDAADQWGLAETLSGMAHAAASAHDARRAGALEARAGVVRHGLGVAQHPFDAILAERHLGPLRGSEEFMAGWAEGREEGGLVPAITPQ</sequence>
<name>A0ABP5N983_9MICC</name>
<evidence type="ECO:0000259" key="1">
    <source>
        <dbReference type="PROSITE" id="PS50943"/>
    </source>
</evidence>